<dbReference type="GO" id="GO:0003677">
    <property type="term" value="F:DNA binding"/>
    <property type="evidence" value="ECO:0007669"/>
    <property type="project" value="InterPro"/>
</dbReference>
<evidence type="ECO:0000256" key="1">
    <source>
        <dbReference type="SAM" id="MobiDB-lite"/>
    </source>
</evidence>
<dbReference type="AlphaFoldDB" id="A0A835G6C4"/>
<sequence>MEPVSTERTDIVASDGEQSSTSSRASDNSSSSSSEFEEGTASPLPNKRSRSSARNQVRNHTYAQAGILGTGLGYTQPDNSIADQESNTAKPPSSGEANASGLENWGWEEQVADWSVEEQQLLQNSWRPSTLTTYSAPIKRWLQWCKTHNVDHKNPEVKISEARRSPDRQLRSLFVSITGVLRPASKTMIAGWVRSAFKLAKIDASPGSIRSAVASRRWLDNRPVQEILDRGNWKCLETFSKHYCKEIINPVNSVASDLLYDNFKTV</sequence>
<name>A0A835G6C4_SPOEX</name>
<feature type="compositionally biased region" description="Low complexity" evidence="1">
    <location>
        <begin position="19"/>
        <end position="34"/>
    </location>
</feature>
<feature type="compositionally biased region" description="Polar residues" evidence="1">
    <location>
        <begin position="76"/>
        <end position="97"/>
    </location>
</feature>
<protein>
    <recommendedName>
        <fullName evidence="4">Core-binding (CB) domain-containing protein</fullName>
    </recommendedName>
</protein>
<keyword evidence="3" id="KW-1185">Reference proteome</keyword>
<dbReference type="InterPro" id="IPR011010">
    <property type="entry name" value="DNA_brk_join_enz"/>
</dbReference>
<dbReference type="PANTHER" id="PTHR35617">
    <property type="entry name" value="PHAGE_INTEGRASE DOMAIN-CONTAINING PROTEIN"/>
    <property type="match status" value="1"/>
</dbReference>
<evidence type="ECO:0000313" key="3">
    <source>
        <dbReference type="Proteomes" id="UP000648187"/>
    </source>
</evidence>
<reference evidence="2" key="1">
    <citation type="submission" date="2020-08" db="EMBL/GenBank/DDBJ databases">
        <title>Spodoptera exigua strain:BAW_Kor-Di-RS1 Genome sequencing and assembly.</title>
        <authorList>
            <person name="Kim J."/>
            <person name="Nam H.Y."/>
            <person name="Kwon M."/>
            <person name="Choi J.H."/>
            <person name="Cho S.R."/>
            <person name="Kim G.-H."/>
        </authorList>
    </citation>
    <scope>NUCLEOTIDE SEQUENCE</scope>
    <source>
        <strain evidence="2">BAW_Kor-Di-RS1</strain>
        <tissue evidence="2">Whole-body</tissue>
    </source>
</reference>
<gene>
    <name evidence="2" type="ORF">HW555_012857</name>
</gene>
<evidence type="ECO:0000313" key="2">
    <source>
        <dbReference type="EMBL" id="KAF9406960.1"/>
    </source>
</evidence>
<dbReference type="Proteomes" id="UP000648187">
    <property type="component" value="Unassembled WGS sequence"/>
</dbReference>
<dbReference type="PANTHER" id="PTHR35617:SF3">
    <property type="entry name" value="CORE-BINDING (CB) DOMAIN-CONTAINING PROTEIN"/>
    <property type="match status" value="1"/>
</dbReference>
<feature type="region of interest" description="Disordered" evidence="1">
    <location>
        <begin position="1"/>
        <end position="100"/>
    </location>
</feature>
<accession>A0A835G6C4</accession>
<dbReference type="SUPFAM" id="SSF56349">
    <property type="entry name" value="DNA breaking-rejoining enzymes"/>
    <property type="match status" value="1"/>
</dbReference>
<proteinExistence type="predicted"/>
<feature type="compositionally biased region" description="Polar residues" evidence="1">
    <location>
        <begin position="52"/>
        <end position="62"/>
    </location>
</feature>
<feature type="compositionally biased region" description="Basic and acidic residues" evidence="1">
    <location>
        <begin position="1"/>
        <end position="10"/>
    </location>
</feature>
<evidence type="ECO:0008006" key="4">
    <source>
        <dbReference type="Google" id="ProtNLM"/>
    </source>
</evidence>
<organism evidence="2 3">
    <name type="scientific">Spodoptera exigua</name>
    <name type="common">Beet armyworm</name>
    <name type="synonym">Noctua fulgens</name>
    <dbReference type="NCBI Taxonomy" id="7107"/>
    <lineage>
        <taxon>Eukaryota</taxon>
        <taxon>Metazoa</taxon>
        <taxon>Ecdysozoa</taxon>
        <taxon>Arthropoda</taxon>
        <taxon>Hexapoda</taxon>
        <taxon>Insecta</taxon>
        <taxon>Pterygota</taxon>
        <taxon>Neoptera</taxon>
        <taxon>Endopterygota</taxon>
        <taxon>Lepidoptera</taxon>
        <taxon>Glossata</taxon>
        <taxon>Ditrysia</taxon>
        <taxon>Noctuoidea</taxon>
        <taxon>Noctuidae</taxon>
        <taxon>Amphipyrinae</taxon>
        <taxon>Spodoptera</taxon>
    </lineage>
</organism>
<comment type="caution">
    <text evidence="2">The sequence shown here is derived from an EMBL/GenBank/DDBJ whole genome shotgun (WGS) entry which is preliminary data.</text>
</comment>
<dbReference type="EMBL" id="JACKWZ010000525">
    <property type="protein sequence ID" value="KAF9406960.1"/>
    <property type="molecule type" value="Genomic_DNA"/>
</dbReference>